<dbReference type="PROSITE" id="PS00798">
    <property type="entry name" value="ALDOKETO_REDUCTASE_1"/>
    <property type="match status" value="1"/>
</dbReference>
<gene>
    <name evidence="5" type="ORF">OFUS_LOCUS11210</name>
</gene>
<evidence type="ECO:0000256" key="2">
    <source>
        <dbReference type="ARBA" id="ARBA00022857"/>
    </source>
</evidence>
<dbReference type="GO" id="GO:0016616">
    <property type="term" value="F:oxidoreductase activity, acting on the CH-OH group of donors, NAD or NADP as acceptor"/>
    <property type="evidence" value="ECO:0007669"/>
    <property type="project" value="UniProtKB-ARBA"/>
</dbReference>
<dbReference type="Pfam" id="PF14937">
    <property type="entry name" value="DUF4500"/>
    <property type="match status" value="1"/>
</dbReference>
<keyword evidence="6" id="KW-1185">Reference proteome</keyword>
<feature type="region of interest" description="Disordered" evidence="4">
    <location>
        <begin position="1"/>
        <end position="47"/>
    </location>
</feature>
<dbReference type="Proteomes" id="UP000749559">
    <property type="component" value="Unassembled WGS sequence"/>
</dbReference>
<feature type="compositionally biased region" description="Basic and acidic residues" evidence="4">
    <location>
        <begin position="1"/>
        <end position="11"/>
    </location>
</feature>
<dbReference type="InterPro" id="IPR020471">
    <property type="entry name" value="AKR"/>
</dbReference>
<dbReference type="InterPro" id="IPR026686">
    <property type="entry name" value="UPF0708"/>
</dbReference>
<dbReference type="OrthoDB" id="416253at2759"/>
<dbReference type="CDD" id="cd19136">
    <property type="entry name" value="AKR_DrGR-like"/>
    <property type="match status" value="1"/>
</dbReference>
<evidence type="ECO:0000256" key="3">
    <source>
        <dbReference type="ARBA" id="ARBA00023002"/>
    </source>
</evidence>
<keyword evidence="3" id="KW-0560">Oxidoreductase</keyword>
<evidence type="ECO:0000313" key="6">
    <source>
        <dbReference type="Proteomes" id="UP000749559"/>
    </source>
</evidence>
<name>A0A8J1T4S9_OWEFU</name>
<dbReference type="Gene3D" id="3.20.20.100">
    <property type="entry name" value="NADP-dependent oxidoreductase domain"/>
    <property type="match status" value="1"/>
</dbReference>
<dbReference type="PRINTS" id="PR00069">
    <property type="entry name" value="ALDKETRDTASE"/>
</dbReference>
<accession>A0A8J1T4S9</accession>
<comment type="similarity">
    <text evidence="1">Belongs to the aldo/keto reductase family.</text>
</comment>
<sequence>MIFGRKTRDTQRTAFPKATSQQDPPKDTTAATSKTTDKSKPLSSKGASDAYKKAVEESYTTGLRDVRTTTLFRVTNFELFVKPNVIVMGLERKLHVGTKLGAMGEHITLNTGAKMPLIGLGTFQTKGEDIVHKTIESILKNGYRSIDTAGGYKNEADIGNSLKELLPKYDLTRKDLFITSKLPPKDQGYDNCRTSCMTSLENLQMEYLDLYLIHWPGTQKMKHDDVRNVQNRKESWMQMETLLKEGKLKSIGVSNYTLNHMEELLSFCTIKPAVLQIEHHPHLVQKELVEFCRDNDIHFQAYSSLGTMMEDNKLLNDPLVVEIANCYTKTPAQILLKWAVQQHIGVIPKSTNPVHIAANIDIFDFELSSLDLQRLTELDKQHHYCWNPITIV</sequence>
<dbReference type="InterPro" id="IPR036812">
    <property type="entry name" value="NAD(P)_OxRdtase_dom_sf"/>
</dbReference>
<evidence type="ECO:0000313" key="5">
    <source>
        <dbReference type="EMBL" id="CAH1785104.1"/>
    </source>
</evidence>
<proteinExistence type="inferred from homology"/>
<keyword evidence="2" id="KW-0521">NADP</keyword>
<dbReference type="AlphaFoldDB" id="A0A8J1T4S9"/>
<dbReference type="Pfam" id="PF00248">
    <property type="entry name" value="Aldo_ket_red"/>
    <property type="match status" value="1"/>
</dbReference>
<dbReference type="InterPro" id="IPR023210">
    <property type="entry name" value="NADP_OxRdtase_dom"/>
</dbReference>
<evidence type="ECO:0000256" key="4">
    <source>
        <dbReference type="SAM" id="MobiDB-lite"/>
    </source>
</evidence>
<dbReference type="PANTHER" id="PTHR43827">
    <property type="entry name" value="2,5-DIKETO-D-GLUCONIC ACID REDUCTASE"/>
    <property type="match status" value="1"/>
</dbReference>
<comment type="caution">
    <text evidence="5">The sequence shown here is derived from an EMBL/GenBank/DDBJ whole genome shotgun (WGS) entry which is preliminary data.</text>
</comment>
<evidence type="ECO:0000256" key="1">
    <source>
        <dbReference type="ARBA" id="ARBA00007905"/>
    </source>
</evidence>
<organism evidence="5 6">
    <name type="scientific">Owenia fusiformis</name>
    <name type="common">Polychaete worm</name>
    <dbReference type="NCBI Taxonomy" id="6347"/>
    <lineage>
        <taxon>Eukaryota</taxon>
        <taxon>Metazoa</taxon>
        <taxon>Spiralia</taxon>
        <taxon>Lophotrochozoa</taxon>
        <taxon>Annelida</taxon>
        <taxon>Polychaeta</taxon>
        <taxon>Sedentaria</taxon>
        <taxon>Canalipalpata</taxon>
        <taxon>Sabellida</taxon>
        <taxon>Oweniida</taxon>
        <taxon>Oweniidae</taxon>
        <taxon>Owenia</taxon>
    </lineage>
</organism>
<protein>
    <submittedName>
        <fullName evidence="5">Uncharacterized protein</fullName>
    </submittedName>
</protein>
<reference evidence="5" key="1">
    <citation type="submission" date="2022-03" db="EMBL/GenBank/DDBJ databases">
        <authorList>
            <person name="Martin C."/>
        </authorList>
    </citation>
    <scope>NUCLEOTIDE SEQUENCE</scope>
</reference>
<dbReference type="InterPro" id="IPR018170">
    <property type="entry name" value="Aldo/ket_reductase_CS"/>
</dbReference>
<dbReference type="PANTHER" id="PTHR43827:SF3">
    <property type="entry name" value="NADP-DEPENDENT OXIDOREDUCTASE DOMAIN-CONTAINING PROTEIN"/>
    <property type="match status" value="1"/>
</dbReference>
<dbReference type="EMBL" id="CAIIXF020000005">
    <property type="protein sequence ID" value="CAH1785104.1"/>
    <property type="molecule type" value="Genomic_DNA"/>
</dbReference>
<dbReference type="SUPFAM" id="SSF51430">
    <property type="entry name" value="NAD(P)-linked oxidoreductase"/>
    <property type="match status" value="1"/>
</dbReference>
<dbReference type="FunFam" id="3.20.20.100:FF:000002">
    <property type="entry name" value="2,5-diketo-D-gluconic acid reductase A"/>
    <property type="match status" value="1"/>
</dbReference>